<dbReference type="Proteomes" id="UP000021369">
    <property type="component" value="Unassembled WGS sequence"/>
</dbReference>
<comment type="caution">
    <text evidence="1">The sequence shown here is derived from an EMBL/GenBank/DDBJ whole genome shotgun (WGS) entry which is preliminary data.</text>
</comment>
<dbReference type="RefSeq" id="WP_037289340.1">
    <property type="nucleotide sequence ID" value="NZ_JEOB01000004.1"/>
</dbReference>
<organism evidence="1 2">
    <name type="scientific">Ruminococcus albus SY3</name>
    <dbReference type="NCBI Taxonomy" id="1341156"/>
    <lineage>
        <taxon>Bacteria</taxon>
        <taxon>Bacillati</taxon>
        <taxon>Bacillota</taxon>
        <taxon>Clostridia</taxon>
        <taxon>Eubacteriales</taxon>
        <taxon>Oscillospiraceae</taxon>
        <taxon>Ruminococcus</taxon>
    </lineage>
</organism>
<evidence type="ECO:0000313" key="1">
    <source>
        <dbReference type="EMBL" id="EXM38531.1"/>
    </source>
</evidence>
<dbReference type="AlphaFoldDB" id="A0A011VTH8"/>
<dbReference type="EMBL" id="JEOB01000004">
    <property type="protein sequence ID" value="EXM38531.1"/>
    <property type="molecule type" value="Genomic_DNA"/>
</dbReference>
<protein>
    <submittedName>
        <fullName evidence="1">Uncharacterized protein</fullName>
    </submittedName>
</protein>
<proteinExistence type="predicted"/>
<accession>A0A011VTH8</accession>
<reference evidence="1 2" key="1">
    <citation type="submission" date="2013-06" db="EMBL/GenBank/DDBJ databases">
        <title>Rumen cellulosomics: divergent fiber-degrading strategies revealed by comparative genome-wide analysis of six Ruminococcal strains.</title>
        <authorList>
            <person name="Dassa B."/>
            <person name="Borovok I."/>
            <person name="Lamed R."/>
            <person name="Flint H."/>
            <person name="Yeoman C.J."/>
            <person name="White B."/>
            <person name="Bayer E.A."/>
        </authorList>
    </citation>
    <scope>NUCLEOTIDE SEQUENCE [LARGE SCALE GENOMIC DNA]</scope>
    <source>
        <strain evidence="1 2">SY3</strain>
    </source>
</reference>
<name>A0A011VTH8_RUMAL</name>
<gene>
    <name evidence="1" type="ORF">RASY3_14500</name>
</gene>
<keyword evidence="2" id="KW-1185">Reference proteome</keyword>
<evidence type="ECO:0000313" key="2">
    <source>
        <dbReference type="Proteomes" id="UP000021369"/>
    </source>
</evidence>
<sequence>MIKDFLREGELVTALPNDDYGYTTDGWTAYVLALHSGYNGEVSVQGYNDRGNVTSPDWAVDPEVLIPYSENMVTQSFRSFKVHPDAPPVIF</sequence>